<feature type="region of interest" description="Disordered" evidence="1">
    <location>
        <begin position="127"/>
        <end position="176"/>
    </location>
</feature>
<comment type="caution">
    <text evidence="2">The sequence shown here is derived from an EMBL/GenBank/DDBJ whole genome shotgun (WGS) entry which is preliminary data.</text>
</comment>
<organism evidence="2 3">
    <name type="scientific">Lasiosphaeria ovina</name>
    <dbReference type="NCBI Taxonomy" id="92902"/>
    <lineage>
        <taxon>Eukaryota</taxon>
        <taxon>Fungi</taxon>
        <taxon>Dikarya</taxon>
        <taxon>Ascomycota</taxon>
        <taxon>Pezizomycotina</taxon>
        <taxon>Sordariomycetes</taxon>
        <taxon>Sordariomycetidae</taxon>
        <taxon>Sordariales</taxon>
        <taxon>Lasiosphaeriaceae</taxon>
        <taxon>Lasiosphaeria</taxon>
    </lineage>
</organism>
<keyword evidence="3" id="KW-1185">Reference proteome</keyword>
<sequence>MQYLISTPPAQGDSRFSPSPRTNQSRTKKQTRNKREEMSHSNNYHNNNQLSHNPPQSAPSHGFFTDVTNKVDLGEDIDFVVGLTASALTADQAIKLATSKDHRTMHLAKAGLAAAVAATAFTMMAREHREHREHRSAANHGRGRRRSRDPSTDSGTDSDRRHSVMRGHSPSYREDWPVVAGPRHYRRSHSYGDYYTHARSTDQLPYRYHSPRRRGHSEANRQ</sequence>
<dbReference type="EMBL" id="JAULSN010000007">
    <property type="protein sequence ID" value="KAK3367413.1"/>
    <property type="molecule type" value="Genomic_DNA"/>
</dbReference>
<reference evidence="2" key="1">
    <citation type="journal article" date="2023" name="Mol. Phylogenet. Evol.">
        <title>Genome-scale phylogeny and comparative genomics of the fungal order Sordariales.</title>
        <authorList>
            <person name="Hensen N."/>
            <person name="Bonometti L."/>
            <person name="Westerberg I."/>
            <person name="Brannstrom I.O."/>
            <person name="Guillou S."/>
            <person name="Cros-Aarteil S."/>
            <person name="Calhoun S."/>
            <person name="Haridas S."/>
            <person name="Kuo A."/>
            <person name="Mondo S."/>
            <person name="Pangilinan J."/>
            <person name="Riley R."/>
            <person name="LaButti K."/>
            <person name="Andreopoulos B."/>
            <person name="Lipzen A."/>
            <person name="Chen C."/>
            <person name="Yan M."/>
            <person name="Daum C."/>
            <person name="Ng V."/>
            <person name="Clum A."/>
            <person name="Steindorff A."/>
            <person name="Ohm R.A."/>
            <person name="Martin F."/>
            <person name="Silar P."/>
            <person name="Natvig D.O."/>
            <person name="Lalanne C."/>
            <person name="Gautier V."/>
            <person name="Ament-Velasquez S.L."/>
            <person name="Kruys A."/>
            <person name="Hutchinson M.I."/>
            <person name="Powell A.J."/>
            <person name="Barry K."/>
            <person name="Miller A.N."/>
            <person name="Grigoriev I.V."/>
            <person name="Debuchy R."/>
            <person name="Gladieux P."/>
            <person name="Hiltunen Thoren M."/>
            <person name="Johannesson H."/>
        </authorList>
    </citation>
    <scope>NUCLEOTIDE SEQUENCE</scope>
    <source>
        <strain evidence="2">CBS 958.72</strain>
    </source>
</reference>
<evidence type="ECO:0000313" key="2">
    <source>
        <dbReference type="EMBL" id="KAK3367413.1"/>
    </source>
</evidence>
<dbReference type="Proteomes" id="UP001287356">
    <property type="component" value="Unassembled WGS sequence"/>
</dbReference>
<feature type="compositionally biased region" description="Basic and acidic residues" evidence="1">
    <location>
        <begin position="127"/>
        <end position="136"/>
    </location>
</feature>
<dbReference type="AlphaFoldDB" id="A0AAE0JZQ7"/>
<reference evidence="2" key="2">
    <citation type="submission" date="2023-06" db="EMBL/GenBank/DDBJ databases">
        <authorList>
            <consortium name="Lawrence Berkeley National Laboratory"/>
            <person name="Haridas S."/>
            <person name="Hensen N."/>
            <person name="Bonometti L."/>
            <person name="Westerberg I."/>
            <person name="Brannstrom I.O."/>
            <person name="Guillou S."/>
            <person name="Cros-Aarteil S."/>
            <person name="Calhoun S."/>
            <person name="Kuo A."/>
            <person name="Mondo S."/>
            <person name="Pangilinan J."/>
            <person name="Riley R."/>
            <person name="Labutti K."/>
            <person name="Andreopoulos B."/>
            <person name="Lipzen A."/>
            <person name="Chen C."/>
            <person name="Yanf M."/>
            <person name="Daum C."/>
            <person name="Ng V."/>
            <person name="Clum A."/>
            <person name="Steindorff A."/>
            <person name="Ohm R."/>
            <person name="Martin F."/>
            <person name="Silar P."/>
            <person name="Natvig D."/>
            <person name="Lalanne C."/>
            <person name="Gautier V."/>
            <person name="Ament-Velasquez S.L."/>
            <person name="Kruys A."/>
            <person name="Hutchinson M.I."/>
            <person name="Powell A.J."/>
            <person name="Barry K."/>
            <person name="Miller A.N."/>
            <person name="Grigoriev I.V."/>
            <person name="Debuchy R."/>
            <person name="Gladieux P."/>
            <person name="Thoren M.H."/>
            <person name="Johannesson H."/>
        </authorList>
    </citation>
    <scope>NUCLEOTIDE SEQUENCE</scope>
    <source>
        <strain evidence="2">CBS 958.72</strain>
    </source>
</reference>
<feature type="region of interest" description="Disordered" evidence="1">
    <location>
        <begin position="1"/>
        <end position="63"/>
    </location>
</feature>
<feature type="compositionally biased region" description="Polar residues" evidence="1">
    <location>
        <begin position="1"/>
        <end position="25"/>
    </location>
</feature>
<accession>A0AAE0JZQ7</accession>
<evidence type="ECO:0000256" key="1">
    <source>
        <dbReference type="SAM" id="MobiDB-lite"/>
    </source>
</evidence>
<gene>
    <name evidence="2" type="ORF">B0T24DRAFT_390206</name>
</gene>
<feature type="compositionally biased region" description="Low complexity" evidence="1">
    <location>
        <begin position="40"/>
        <end position="53"/>
    </location>
</feature>
<feature type="region of interest" description="Disordered" evidence="1">
    <location>
        <begin position="202"/>
        <end position="222"/>
    </location>
</feature>
<proteinExistence type="predicted"/>
<evidence type="ECO:0000313" key="3">
    <source>
        <dbReference type="Proteomes" id="UP001287356"/>
    </source>
</evidence>
<protein>
    <submittedName>
        <fullName evidence="2">Uncharacterized protein</fullName>
    </submittedName>
</protein>
<name>A0AAE0JZQ7_9PEZI</name>